<dbReference type="GO" id="GO:0008408">
    <property type="term" value="F:3'-5' exonuclease activity"/>
    <property type="evidence" value="ECO:0007669"/>
    <property type="project" value="InterPro"/>
</dbReference>
<dbReference type="GO" id="GO:0006302">
    <property type="term" value="P:double-strand break repair"/>
    <property type="evidence" value="ECO:0007669"/>
    <property type="project" value="TreeGrafter"/>
</dbReference>
<dbReference type="InterPro" id="IPR002298">
    <property type="entry name" value="DNA_polymerase_A"/>
</dbReference>
<feature type="compositionally biased region" description="Basic and acidic residues" evidence="2">
    <location>
        <begin position="97"/>
        <end position="123"/>
    </location>
</feature>
<proteinExistence type="predicted"/>
<sequence length="982" mass="113254">MLQRKFTKLLIPLQKQLLTSQSLQLNIQTQHLRQKWHQLNLFSNNFRNFSIQNSDIFGLQTIEEVAKEDLQKDIEQGGTITKTRGRPKGKSIKLSSKAKETIKEYTTDSRTLENEQRGTLKEKPTKKREKKIKDGSLSNGSSSASISLTDEEKLDQLKTIMEKQKDITEIDEAKVIRLKEGVNEALRDLEIPGTTIIRSREEARRVVQILKAYPDRIHAWDTETIHIDAKEESPVGHGQIICATVFIGPDVDFGNGPRLFIDNYADALNTIMEFKEYLEDPNYLKCWHNYGYDRHIFFNHGINVQGFGADTMHMARLYDPSKMPNQYSLSALSEILKGKITEQKQLMIQDLRQKLLVDPQKNETQLSCIQSYLTTGIKDEKVNIIELFGDYRTLKDGTKGKVLTFPDVEVIHTNKVEEWVGYSCYDAEITFFLRETLSKLLMTQQTDEEGMQDMLGLYSKYWRAFGEVLTDMEREGIKIDVEYLKEIQLIAEKDKSQYEEKFLEWVYKIQEDAKEFNPASAHQIQQLLFAPFNKRGKKPTFDNDGEIMYEYPKERLFKVENTAGFIKEGKKQALKQREMKITGLGIPALDYTQSSLPSADTPVIKRLAGRPDKGEFGEAYNFFLRQDKEEEGKECCWALWNWIQYKGIETLLNTYILPLQKAPDQHGRIHCSMNLNTETGRLSCRKPNLQNQPALDKDKYKIRRAFVADQGNKLVVADYGQLELRVLAHMANCKGMIDAFKLGGDFHSRTALDLESGEILLEWDNSKGKAPKPLLKDKQVVLIFNLSTFIRYANERKKAKIMNFSIAYGKTVHGFMKDWNCSKEEAQATVELWYSDRPEVKEWQKMIQSKAITRGWTQTLLGRYRNLTKHFIMSSTNEGYSFKSNMMKEHGLRAAINTPIQGGAADIVIAAMVKLHKDQMLKDLGYKLLLQIHDEVILEGPEKYAKEALERVIYIMENPLDNRLRVKLEVDAKIATTWYEGK</sequence>
<dbReference type="SMART" id="SM00482">
    <property type="entry name" value="POLAc"/>
    <property type="match status" value="1"/>
</dbReference>
<dbReference type="GO" id="GO:0003677">
    <property type="term" value="F:DNA binding"/>
    <property type="evidence" value="ECO:0007669"/>
    <property type="project" value="InterPro"/>
</dbReference>
<feature type="domain" description="DNA-directed DNA polymerase family A palm" evidence="3">
    <location>
        <begin position="701"/>
        <end position="944"/>
    </location>
</feature>
<evidence type="ECO:0000256" key="2">
    <source>
        <dbReference type="SAM" id="MobiDB-lite"/>
    </source>
</evidence>
<dbReference type="Pfam" id="PF00476">
    <property type="entry name" value="DNA_pol_A"/>
    <property type="match status" value="2"/>
</dbReference>
<dbReference type="EMBL" id="JN383844">
    <property type="protein sequence ID" value="AEV66614.1"/>
    <property type="molecule type" value="Genomic_DNA"/>
</dbReference>
<organism evidence="4">
    <name type="scientific">Oxytricha trifallax</name>
    <dbReference type="NCBI Taxonomy" id="1172189"/>
    <lineage>
        <taxon>Eukaryota</taxon>
        <taxon>Sar</taxon>
        <taxon>Alveolata</taxon>
        <taxon>Ciliophora</taxon>
        <taxon>Intramacronucleata</taxon>
        <taxon>Spirotrichea</taxon>
        <taxon>Stichotrichia</taxon>
        <taxon>Sporadotrichida</taxon>
        <taxon>Oxytrichidae</taxon>
        <taxon>Oxytrichinae</taxon>
        <taxon>Oxytricha</taxon>
    </lineage>
</organism>
<dbReference type="InterPro" id="IPR002562">
    <property type="entry name" value="3'-5'_exonuclease_dom"/>
</dbReference>
<dbReference type="GO" id="GO:0006261">
    <property type="term" value="P:DNA-templated DNA replication"/>
    <property type="evidence" value="ECO:0007669"/>
    <property type="project" value="InterPro"/>
</dbReference>
<dbReference type="Pfam" id="PF01612">
    <property type="entry name" value="DNA_pol_A_exo1"/>
    <property type="match status" value="1"/>
</dbReference>
<keyword evidence="1" id="KW-0235">DNA replication</keyword>
<dbReference type="GO" id="GO:0003887">
    <property type="term" value="F:DNA-directed DNA polymerase activity"/>
    <property type="evidence" value="ECO:0007669"/>
    <property type="project" value="InterPro"/>
</dbReference>
<feature type="region of interest" description="Disordered" evidence="2">
    <location>
        <begin position="76"/>
        <end position="146"/>
    </location>
</feature>
<dbReference type="InterPro" id="IPR043502">
    <property type="entry name" value="DNA/RNA_pol_sf"/>
</dbReference>
<dbReference type="Gene3D" id="1.10.150.20">
    <property type="entry name" value="5' to 3' exonuclease, C-terminal subdomain"/>
    <property type="match status" value="1"/>
</dbReference>
<dbReference type="PANTHER" id="PTHR10133:SF27">
    <property type="entry name" value="DNA POLYMERASE NU"/>
    <property type="match status" value="1"/>
</dbReference>
<evidence type="ECO:0000313" key="4">
    <source>
        <dbReference type="EMBL" id="AEV66614.1"/>
    </source>
</evidence>
<dbReference type="SUPFAM" id="SSF53098">
    <property type="entry name" value="Ribonuclease H-like"/>
    <property type="match status" value="1"/>
</dbReference>
<dbReference type="Gene3D" id="3.30.70.370">
    <property type="match status" value="1"/>
</dbReference>
<dbReference type="InterPro" id="IPR012337">
    <property type="entry name" value="RNaseH-like_sf"/>
</dbReference>
<feature type="compositionally biased region" description="Low complexity" evidence="2">
    <location>
        <begin position="136"/>
        <end position="146"/>
    </location>
</feature>
<dbReference type="SUPFAM" id="SSF56672">
    <property type="entry name" value="DNA/RNA polymerases"/>
    <property type="match status" value="1"/>
</dbReference>
<dbReference type="InterPro" id="IPR036397">
    <property type="entry name" value="RNaseH_sf"/>
</dbReference>
<accession>G9HRK3</accession>
<evidence type="ECO:0000259" key="3">
    <source>
        <dbReference type="SMART" id="SM00482"/>
    </source>
</evidence>
<dbReference type="CDD" id="cd08640">
    <property type="entry name" value="DNA_pol_A_plastid_like"/>
    <property type="match status" value="1"/>
</dbReference>
<reference evidence="4" key="1">
    <citation type="journal article" date="2012" name="Genome Biol. Evol.">
        <title>The Oxytricha trifallax mitochondrial genome.</title>
        <authorList>
            <person name="Swart E.C."/>
            <person name="Nowacki M."/>
            <person name="Shum J."/>
            <person name="Stiles H."/>
            <person name="Higgins B.P."/>
            <person name="Doak T.G."/>
            <person name="Schotanus K."/>
            <person name="Magrini V.J."/>
            <person name="Minx P."/>
            <person name="Mardis E.R."/>
            <person name="Landweber L.F."/>
        </authorList>
    </citation>
    <scope>NUCLEOTIDE SEQUENCE</scope>
</reference>
<protein>
    <submittedName>
        <fullName evidence="4">Mitochondrial DNA polymerase</fullName>
    </submittedName>
</protein>
<dbReference type="Gene3D" id="3.30.420.10">
    <property type="entry name" value="Ribonuclease H-like superfamily/Ribonuclease H"/>
    <property type="match status" value="1"/>
</dbReference>
<evidence type="ECO:0000256" key="1">
    <source>
        <dbReference type="ARBA" id="ARBA00022705"/>
    </source>
</evidence>
<dbReference type="Gene3D" id="1.20.1060.10">
    <property type="entry name" value="Taq DNA Polymerase, Chain T, domain 4"/>
    <property type="match status" value="1"/>
</dbReference>
<name>G9HRK3_9SPIT</name>
<dbReference type="InterPro" id="IPR001098">
    <property type="entry name" value="DNA-dir_DNA_pol_A_palm_dom"/>
</dbReference>
<dbReference type="PRINTS" id="PR00868">
    <property type="entry name" value="DNAPOLI"/>
</dbReference>
<dbReference type="AlphaFoldDB" id="G9HRK3"/>
<dbReference type="PANTHER" id="PTHR10133">
    <property type="entry name" value="DNA POLYMERASE I"/>
    <property type="match status" value="1"/>
</dbReference>